<dbReference type="Pfam" id="PF13556">
    <property type="entry name" value="HTH_30"/>
    <property type="match status" value="1"/>
</dbReference>
<name>A0ABT2TDT0_9FIRM</name>
<accession>A0ABT2TDT0</accession>
<evidence type="ECO:0000313" key="5">
    <source>
        <dbReference type="Proteomes" id="UP001652394"/>
    </source>
</evidence>
<feature type="domain" description="PucR C-terminal helix-turn-helix" evidence="2">
    <location>
        <begin position="293"/>
        <end position="348"/>
    </location>
</feature>
<evidence type="ECO:0000256" key="1">
    <source>
        <dbReference type="ARBA" id="ARBA00006754"/>
    </source>
</evidence>
<comment type="caution">
    <text evidence="4">The sequence shown here is derived from an EMBL/GenBank/DDBJ whole genome shotgun (WGS) entry which is preliminary data.</text>
</comment>
<sequence>MADRFFQGYVYQLQNSISRTFGVIDNREIISCSNQELIGQKNTFSLMNRSNEEKKCFVEGKNTYRIFYENRVIRFAVFVEGIDQKAEDYATILSVCFTGMKSYFEEKYNQQLFYKNLFLENILSEDVNVRANMLKIPLLRPRVVYLLRFCHIDPQWEWNSLFQDMEEQGKYEAFAMTETDVILIVEVRANTSREELEKMGKYFQEKAEALFASTPVVGIGNIVSDIRKLKESYKESLYVLALLYLFQDETTVLQYNHLGINRLIYQLPLPLCERYLNEVFIKGGFDSLDEETLDTVNCFFENDLNVSETARQLFIHRNTLMYRLEKIRKLTGLDIRVFDEAIIFKLAMVIHRHVKHKE</sequence>
<protein>
    <submittedName>
        <fullName evidence="4">Helix-turn-helix domain-containing protein</fullName>
    </submittedName>
</protein>
<dbReference type="PANTHER" id="PTHR33744">
    <property type="entry name" value="CARBOHYDRATE DIACID REGULATOR"/>
    <property type="match status" value="1"/>
</dbReference>
<dbReference type="InterPro" id="IPR041522">
    <property type="entry name" value="CdaR_GGDEF"/>
</dbReference>
<dbReference type="EMBL" id="JAOQJX010000022">
    <property type="protein sequence ID" value="MCU6748402.1"/>
    <property type="molecule type" value="Genomic_DNA"/>
</dbReference>
<feature type="domain" description="CdaR GGDEF-like" evidence="3">
    <location>
        <begin position="125"/>
        <end position="241"/>
    </location>
</feature>
<evidence type="ECO:0000259" key="3">
    <source>
        <dbReference type="Pfam" id="PF17853"/>
    </source>
</evidence>
<dbReference type="Proteomes" id="UP001652394">
    <property type="component" value="Unassembled WGS sequence"/>
</dbReference>
<comment type="similarity">
    <text evidence="1">Belongs to the CdaR family.</text>
</comment>
<keyword evidence="5" id="KW-1185">Reference proteome</keyword>
<dbReference type="InterPro" id="IPR042070">
    <property type="entry name" value="PucR_C-HTH_sf"/>
</dbReference>
<gene>
    <name evidence="4" type="ORF">OCV51_12175</name>
</gene>
<dbReference type="SUPFAM" id="SSF46689">
    <property type="entry name" value="Homeodomain-like"/>
    <property type="match status" value="1"/>
</dbReference>
<organism evidence="4 5">
    <name type="scientific">Faecalicatena acetigenes</name>
    <dbReference type="NCBI Taxonomy" id="2981790"/>
    <lineage>
        <taxon>Bacteria</taxon>
        <taxon>Bacillati</taxon>
        <taxon>Bacillota</taxon>
        <taxon>Clostridia</taxon>
        <taxon>Lachnospirales</taxon>
        <taxon>Lachnospiraceae</taxon>
        <taxon>Faecalicatena</taxon>
    </lineage>
</organism>
<evidence type="ECO:0000313" key="4">
    <source>
        <dbReference type="EMBL" id="MCU6748402.1"/>
    </source>
</evidence>
<evidence type="ECO:0000259" key="2">
    <source>
        <dbReference type="Pfam" id="PF13556"/>
    </source>
</evidence>
<dbReference type="Gene3D" id="1.10.10.2840">
    <property type="entry name" value="PucR C-terminal helix-turn-helix domain"/>
    <property type="match status" value="1"/>
</dbReference>
<dbReference type="InterPro" id="IPR051448">
    <property type="entry name" value="CdaR-like_regulators"/>
</dbReference>
<reference evidence="4 5" key="1">
    <citation type="journal article" date="2021" name="ISME Commun">
        <title>Automated analysis of genomic sequences facilitates high-throughput and comprehensive description of bacteria.</title>
        <authorList>
            <person name="Hitch T.C.A."/>
        </authorList>
    </citation>
    <scope>NUCLEOTIDE SEQUENCE [LARGE SCALE GENOMIC DNA]</scope>
    <source>
        <strain evidence="4 5">H2_18</strain>
    </source>
</reference>
<dbReference type="Pfam" id="PF17853">
    <property type="entry name" value="GGDEF_2"/>
    <property type="match status" value="1"/>
</dbReference>
<proteinExistence type="inferred from homology"/>
<dbReference type="RefSeq" id="WP_059066160.1">
    <property type="nucleotide sequence ID" value="NZ_JAOQJX010000022.1"/>
</dbReference>
<dbReference type="InterPro" id="IPR009057">
    <property type="entry name" value="Homeodomain-like_sf"/>
</dbReference>
<dbReference type="InterPro" id="IPR025736">
    <property type="entry name" value="PucR_C-HTH_dom"/>
</dbReference>